<proteinExistence type="predicted"/>
<feature type="region of interest" description="Disordered" evidence="1">
    <location>
        <begin position="1"/>
        <end position="48"/>
    </location>
</feature>
<feature type="compositionally biased region" description="Basic and acidic residues" evidence="1">
    <location>
        <begin position="9"/>
        <end position="27"/>
    </location>
</feature>
<keyword evidence="3" id="KW-1185">Reference proteome</keyword>
<dbReference type="EMBL" id="JABBNT010000006">
    <property type="protein sequence ID" value="NMM46573.1"/>
    <property type="molecule type" value="Genomic_DNA"/>
</dbReference>
<protein>
    <submittedName>
        <fullName evidence="2">M20 family metallopeptidase</fullName>
    </submittedName>
</protein>
<accession>A0A7Y0E3K6</accession>
<name>A0A7Y0E3K6_9PROT</name>
<evidence type="ECO:0000256" key="1">
    <source>
        <dbReference type="SAM" id="MobiDB-lite"/>
    </source>
</evidence>
<gene>
    <name evidence="2" type="ORF">HH303_18930</name>
</gene>
<dbReference type="RefSeq" id="WP_169626969.1">
    <property type="nucleotide sequence ID" value="NZ_JABBNT010000006.1"/>
</dbReference>
<sequence>MTTRGRKPKAPELRLIEGSHRSDRHGDPNAIKAGLGASKSAFGPVERPKGMKGEALKAWKQYIEPAFWLDASREPSAIAFCELWAEFRAIPSHFPAARHTQMRAYMSELGLTDLRNRPAPGETEKDPFFDD</sequence>
<dbReference type="AlphaFoldDB" id="A0A7Y0E3K6"/>
<evidence type="ECO:0000313" key="3">
    <source>
        <dbReference type="Proteomes" id="UP000539372"/>
    </source>
</evidence>
<evidence type="ECO:0000313" key="2">
    <source>
        <dbReference type="EMBL" id="NMM46573.1"/>
    </source>
</evidence>
<reference evidence="2 3" key="1">
    <citation type="submission" date="2020-04" db="EMBL/GenBank/DDBJ databases">
        <title>Rhodospirillaceae bacterium KN72 isolated from deep sea.</title>
        <authorList>
            <person name="Zhang D.-C."/>
        </authorList>
    </citation>
    <scope>NUCLEOTIDE SEQUENCE [LARGE SCALE GENOMIC DNA]</scope>
    <source>
        <strain evidence="2 3">KN72</strain>
    </source>
</reference>
<comment type="caution">
    <text evidence="2">The sequence shown here is derived from an EMBL/GenBank/DDBJ whole genome shotgun (WGS) entry which is preliminary data.</text>
</comment>
<organism evidence="2 3">
    <name type="scientific">Pacificispira spongiicola</name>
    <dbReference type="NCBI Taxonomy" id="2729598"/>
    <lineage>
        <taxon>Bacteria</taxon>
        <taxon>Pseudomonadati</taxon>
        <taxon>Pseudomonadota</taxon>
        <taxon>Alphaproteobacteria</taxon>
        <taxon>Rhodospirillales</taxon>
        <taxon>Rhodospirillaceae</taxon>
        <taxon>Pacificispira</taxon>
    </lineage>
</organism>
<dbReference type="Proteomes" id="UP000539372">
    <property type="component" value="Unassembled WGS sequence"/>
</dbReference>